<sequence>MSDAGLLRTVVGSGGQTGLTDGPAKDRWRLNTRYLRSLSAGNLLRPYRAEAGLWSYSGSWGTTIGAAAADGPEDWHWGWESITCELRGHILGHWLSAAARIGRQDPEVAARASMIVAELAACQRANGGRWAASIPPAYFERLVAGKPVWAPQYVVHKTLMGLLDQYRIAGNEEALGVVSAFAGWFHDWTGKLSREQLDDVLDQETGGMLEVWADLLAFTGDQRAADLVERYDRPRFFEPLLAGIDVLTNKHANTQIAEILGAARAWEVTGVQRWRDIVEAFWNAAVETRGTYCTGGSSCGEVWQPPGEQSARLHAVQEHCLVYNLMRLAAVLFRWTGDHRYADYWERNLVNGIWAQQHPDTGMPAYFLPLAAGSRKQWGRPTEDCWCCHGTLLQAHASIDEAALYVDGTGISISQYLNSVTTWPDLFGGRVQVTISADPEEGVVLGQRQTLHGAAGIQELLSRPLPPRRPNHRVYVVDVHCHRPSRFELRLRVPSWAVGAPMLEIDGKPVPVTVDNSWIVASQVWSSQHIRLTVGSELSTVPLADQPDTVAVLDGPVVLAGLTSQESVLFGEPDEPTSFLTPDQERHHSWWRTGTYRTVGQPTGIRFVPLAEIRDEPYTVYFPLQAQRASDREMP</sequence>
<name>A0ABY2FP97_9ACTN</name>
<dbReference type="SUPFAM" id="SSF48208">
    <property type="entry name" value="Six-hairpin glycosidases"/>
    <property type="match status" value="1"/>
</dbReference>
<evidence type="ECO:0000259" key="1">
    <source>
        <dbReference type="Pfam" id="PF07944"/>
    </source>
</evidence>
<dbReference type="Pfam" id="PF07944">
    <property type="entry name" value="Beta-AFase-like_GH127_cat"/>
    <property type="match status" value="1"/>
</dbReference>
<accession>A0ABY2FP97</accession>
<feature type="domain" description="Non-reducing end beta-L-arabinofuranosidase-like GH127 middle" evidence="2">
    <location>
        <begin position="477"/>
        <end position="528"/>
    </location>
</feature>
<evidence type="ECO:0008006" key="5">
    <source>
        <dbReference type="Google" id="ProtNLM"/>
    </source>
</evidence>
<evidence type="ECO:0000313" key="3">
    <source>
        <dbReference type="EMBL" id="TDW94956.1"/>
    </source>
</evidence>
<dbReference type="InterPro" id="IPR008928">
    <property type="entry name" value="6-hairpin_glycosidase_sf"/>
</dbReference>
<organism evidence="3 4">
    <name type="scientific">Kribbella pratensis</name>
    <dbReference type="NCBI Taxonomy" id="2512112"/>
    <lineage>
        <taxon>Bacteria</taxon>
        <taxon>Bacillati</taxon>
        <taxon>Actinomycetota</taxon>
        <taxon>Actinomycetes</taxon>
        <taxon>Propionibacteriales</taxon>
        <taxon>Kribbellaceae</taxon>
        <taxon>Kribbella</taxon>
    </lineage>
</organism>
<reference evidence="3 4" key="1">
    <citation type="submission" date="2019-03" db="EMBL/GenBank/DDBJ databases">
        <title>Genomic Encyclopedia of Type Strains, Phase III (KMG-III): the genomes of soil and plant-associated and newly described type strains.</title>
        <authorList>
            <person name="Whitman W."/>
        </authorList>
    </citation>
    <scope>NUCLEOTIDE SEQUENCE [LARGE SCALE GENOMIC DNA]</scope>
    <source>
        <strain evidence="3 4">VKMAc-2574</strain>
    </source>
</reference>
<keyword evidence="4" id="KW-1185">Reference proteome</keyword>
<proteinExistence type="predicted"/>
<feature type="domain" description="Non-reducing end beta-L-arabinofuranosidase-like GH127 catalytic" evidence="1">
    <location>
        <begin position="19"/>
        <end position="400"/>
    </location>
</feature>
<evidence type="ECO:0000259" key="2">
    <source>
        <dbReference type="Pfam" id="PF20736"/>
    </source>
</evidence>
<dbReference type="Pfam" id="PF20736">
    <property type="entry name" value="Glyco_hydro127M"/>
    <property type="match status" value="1"/>
</dbReference>
<dbReference type="PANTHER" id="PTHR31151">
    <property type="entry name" value="PROLINE-TRNA LIGASE (DUF1680)"/>
    <property type="match status" value="1"/>
</dbReference>
<dbReference type="PANTHER" id="PTHR31151:SF0">
    <property type="entry name" value="PROLINE-TRNA LIGASE (DUF1680)"/>
    <property type="match status" value="1"/>
</dbReference>
<dbReference type="InterPro" id="IPR049046">
    <property type="entry name" value="Beta-AFase-like_GH127_middle"/>
</dbReference>
<gene>
    <name evidence="3" type="ORF">EV137_2284</name>
</gene>
<dbReference type="Proteomes" id="UP000295060">
    <property type="component" value="Unassembled WGS sequence"/>
</dbReference>
<evidence type="ECO:0000313" key="4">
    <source>
        <dbReference type="Proteomes" id="UP000295060"/>
    </source>
</evidence>
<dbReference type="RefSeq" id="WP_134128329.1">
    <property type="nucleotide sequence ID" value="NZ_SODU01000001.1"/>
</dbReference>
<protein>
    <recommendedName>
        <fullName evidence="5">Glycoside hydrolase family 127 protein</fullName>
    </recommendedName>
</protein>
<dbReference type="InterPro" id="IPR012878">
    <property type="entry name" value="Beta-AFase-like_GH127_cat"/>
</dbReference>
<dbReference type="EMBL" id="SODU01000001">
    <property type="protein sequence ID" value="TDW94956.1"/>
    <property type="molecule type" value="Genomic_DNA"/>
</dbReference>
<comment type="caution">
    <text evidence="3">The sequence shown here is derived from an EMBL/GenBank/DDBJ whole genome shotgun (WGS) entry which is preliminary data.</text>
</comment>